<feature type="domain" description="DNA mismatch repair proteins mutS family" evidence="7">
    <location>
        <begin position="614"/>
        <end position="799"/>
    </location>
</feature>
<evidence type="ECO:0000259" key="6">
    <source>
        <dbReference type="SMART" id="SM00533"/>
    </source>
</evidence>
<keyword evidence="4" id="KW-0238">DNA-binding</keyword>
<dbReference type="PANTHER" id="PTHR11361:SF21">
    <property type="entry name" value="MUTS PROTEIN HOMOLOG 4"/>
    <property type="match status" value="1"/>
</dbReference>
<dbReference type="SUPFAM" id="SSF53150">
    <property type="entry name" value="DNA repair protein MutS, domain II"/>
    <property type="match status" value="1"/>
</dbReference>
<evidence type="ECO:0000256" key="3">
    <source>
        <dbReference type="ARBA" id="ARBA00022840"/>
    </source>
</evidence>
<gene>
    <name evidence="8" type="ORF">KABA2_01S13838</name>
</gene>
<evidence type="ECO:0000256" key="4">
    <source>
        <dbReference type="ARBA" id="ARBA00023125"/>
    </source>
</evidence>
<dbReference type="Gene3D" id="1.10.1420.10">
    <property type="match status" value="2"/>
</dbReference>
<keyword evidence="2" id="KW-0547">Nucleotide-binding</keyword>
<evidence type="ECO:0000256" key="5">
    <source>
        <dbReference type="ARBA" id="ARBA00023254"/>
    </source>
</evidence>
<dbReference type="GO" id="GO:0006298">
    <property type="term" value="P:mismatch repair"/>
    <property type="evidence" value="ECO:0007669"/>
    <property type="project" value="InterPro"/>
</dbReference>
<reference evidence="8 9" key="1">
    <citation type="submission" date="2020-05" db="EMBL/GenBank/DDBJ databases">
        <authorList>
            <person name="Casaregola S."/>
            <person name="Devillers H."/>
            <person name="Grondin C."/>
        </authorList>
    </citation>
    <scope>NUCLEOTIDE SEQUENCE [LARGE SCALE GENOMIC DNA]</scope>
    <source>
        <strain evidence="8 9">CLIB 1767</strain>
    </source>
</reference>
<dbReference type="InterPro" id="IPR007861">
    <property type="entry name" value="DNA_mismatch_repair_MutS_clamp"/>
</dbReference>
<keyword evidence="3" id="KW-0067">ATP-binding</keyword>
<name>A0A8H2VBY0_9SACH</name>
<dbReference type="Pfam" id="PF05192">
    <property type="entry name" value="MutS_III"/>
    <property type="match status" value="1"/>
</dbReference>
<dbReference type="Gene3D" id="3.30.420.110">
    <property type="entry name" value="MutS, connector domain"/>
    <property type="match status" value="1"/>
</dbReference>
<dbReference type="InterPro" id="IPR011184">
    <property type="entry name" value="DNA_mismatch_repair_Msh2"/>
</dbReference>
<keyword evidence="9" id="KW-1185">Reference proteome</keyword>
<dbReference type="SMART" id="SM00534">
    <property type="entry name" value="MUTSac"/>
    <property type="match status" value="1"/>
</dbReference>
<dbReference type="SUPFAM" id="SSF48334">
    <property type="entry name" value="DNA repair protein MutS, domain III"/>
    <property type="match status" value="1"/>
</dbReference>
<dbReference type="Pfam" id="PF05190">
    <property type="entry name" value="MutS_IV"/>
    <property type="match status" value="1"/>
</dbReference>
<keyword evidence="5" id="KW-0469">Meiosis</keyword>
<comment type="similarity">
    <text evidence="1">Belongs to the DNA mismatch repair MutS family.</text>
</comment>
<dbReference type="RefSeq" id="XP_041404486.1">
    <property type="nucleotide sequence ID" value="XM_041548552.1"/>
</dbReference>
<comment type="caution">
    <text evidence="8">The sequence shown here is derived from an EMBL/GenBank/DDBJ whole genome shotgun (WGS) entry which is preliminary data.</text>
</comment>
<accession>A0A8H2VBY0</accession>
<evidence type="ECO:0000313" key="8">
    <source>
        <dbReference type="EMBL" id="CAB4252448.1"/>
    </source>
</evidence>
<dbReference type="EMBL" id="CAEFZW010000001">
    <property type="protein sequence ID" value="CAB4252448.1"/>
    <property type="molecule type" value="Genomic_DNA"/>
</dbReference>
<dbReference type="Pfam" id="PF00488">
    <property type="entry name" value="MutS_V"/>
    <property type="match status" value="1"/>
</dbReference>
<evidence type="ECO:0000256" key="2">
    <source>
        <dbReference type="ARBA" id="ARBA00022741"/>
    </source>
</evidence>
<dbReference type="SUPFAM" id="SSF52540">
    <property type="entry name" value="P-loop containing nucleoside triphosphate hydrolases"/>
    <property type="match status" value="1"/>
</dbReference>
<dbReference type="InterPro" id="IPR007860">
    <property type="entry name" value="DNA_mmatch_repair_MutS_con_dom"/>
</dbReference>
<dbReference type="InterPro" id="IPR045076">
    <property type="entry name" value="MutS"/>
</dbReference>
<dbReference type="GO" id="GO:0030983">
    <property type="term" value="F:mismatched DNA binding"/>
    <property type="evidence" value="ECO:0007669"/>
    <property type="project" value="InterPro"/>
</dbReference>
<dbReference type="AlphaFoldDB" id="A0A8H2VBY0"/>
<evidence type="ECO:0000259" key="7">
    <source>
        <dbReference type="SMART" id="SM00534"/>
    </source>
</evidence>
<dbReference type="GeneID" id="64855574"/>
<evidence type="ECO:0000256" key="1">
    <source>
        <dbReference type="ARBA" id="ARBA00006271"/>
    </source>
</evidence>
<dbReference type="GO" id="GO:0005634">
    <property type="term" value="C:nucleus"/>
    <property type="evidence" value="ECO:0007669"/>
    <property type="project" value="TreeGrafter"/>
</dbReference>
<dbReference type="GO" id="GO:0140664">
    <property type="term" value="F:ATP-dependent DNA damage sensor activity"/>
    <property type="evidence" value="ECO:0007669"/>
    <property type="project" value="InterPro"/>
</dbReference>
<dbReference type="OrthoDB" id="276261at2759"/>
<dbReference type="InterPro" id="IPR036678">
    <property type="entry name" value="MutS_con_dom_sf"/>
</dbReference>
<dbReference type="Pfam" id="PF05188">
    <property type="entry name" value="MutS_II"/>
    <property type="match status" value="1"/>
</dbReference>
<dbReference type="PIRSF" id="PIRSF005813">
    <property type="entry name" value="MSH2"/>
    <property type="match status" value="1"/>
</dbReference>
<dbReference type="InterPro" id="IPR000432">
    <property type="entry name" value="DNA_mismatch_repair_MutS_C"/>
</dbReference>
<dbReference type="Gene3D" id="3.40.50.300">
    <property type="entry name" value="P-loop containing nucleotide triphosphate hydrolases"/>
    <property type="match status" value="1"/>
</dbReference>
<dbReference type="GO" id="GO:0005524">
    <property type="term" value="F:ATP binding"/>
    <property type="evidence" value="ECO:0007669"/>
    <property type="project" value="UniProtKB-KW"/>
</dbReference>
<feature type="domain" description="DNA mismatch repair protein MutS core" evidence="6">
    <location>
        <begin position="272"/>
        <end position="598"/>
    </location>
</feature>
<dbReference type="Proteomes" id="UP000644660">
    <property type="component" value="Unassembled WGS sequence"/>
</dbReference>
<dbReference type="InterPro" id="IPR027417">
    <property type="entry name" value="P-loop_NTPase"/>
</dbReference>
<evidence type="ECO:0000313" key="9">
    <source>
        <dbReference type="Proteomes" id="UP000644660"/>
    </source>
</evidence>
<protein>
    <submittedName>
        <fullName evidence="8">Similar to Saccharomyces cerevisiae YFL003C MSH4 Protein involved in meiotic recombination</fullName>
    </submittedName>
</protein>
<dbReference type="GO" id="GO:0007131">
    <property type="term" value="P:reciprocal meiotic recombination"/>
    <property type="evidence" value="ECO:0007669"/>
    <property type="project" value="TreeGrafter"/>
</dbReference>
<organism evidence="8 9">
    <name type="scientific">Maudiozyma barnettii</name>
    <dbReference type="NCBI Taxonomy" id="61262"/>
    <lineage>
        <taxon>Eukaryota</taxon>
        <taxon>Fungi</taxon>
        <taxon>Dikarya</taxon>
        <taxon>Ascomycota</taxon>
        <taxon>Saccharomycotina</taxon>
        <taxon>Saccharomycetes</taxon>
        <taxon>Saccharomycetales</taxon>
        <taxon>Saccharomycetaceae</taxon>
        <taxon>Maudiozyma</taxon>
    </lineage>
</organism>
<proteinExistence type="inferred from homology"/>
<sequence length="866" mass="98275">MKEHNFSSFINQNLFEERPHNTVIKSTSRNKRLFVKNDHVKSTEKSENNVTNTTCGSQLRLSSYRDIFQTTVTRGTSKRTKIRTVPTLTEVLDNSPDRIICSIFENRNSSETKVGICAINLNLGTLTFSEFIDSQIFIRVIHKLQIYNPTEILVPTTSVVPTNSKLVSVIKYNVPEVTKISNIPHKSFDDHEGLQIINKFQIDNKKGNFVEKTHGLRAIAGVFDFINSRNTKGSLSYKFKNLRIIFETPDDTMLIDPLTIKCLELVENNIEKDRLSLLKFLDSTSTSMGRRLLRNNILQPLTNKQGIALRIEAVKELLENDGLLDNVCSNLKHSHDMDKLFSRLLYVDNFTIQAEQKINYVLLFKNTIHLIQVINEILDEVDIKSPLLKEVKRILNSATITTAKIEIDSVISEDCGWASSNINLQNQKIYAVKNGSNGLLEAARGIYKNIIDQISEEVEQLSDELGITLDHTLDSSRGFVIRISRNDWPDMNTLPNEFINKVVKGKWIECHTLKLIKFNTRLKDIITEICLLSEKTVHSLLNELSKHIATFFMVSEAISLLDLICSYSINTSKYQYTFPEFGYNIQVEQARHPVLDTTLTDFVPNNIRSIKGSSNLQIITGCNMSGKSVYMKQVALLCIMFQIGCPIPAKSATLPIFKNLQARLCNDSLELSSSNFMFEMKETAYCMDDLSEDTLLILDELGRNSSVCDGLAISLAVTEFVLHSKCVAFISTHFQDIPNILINKPSVVHHHMKTDILGDKLKMLYSLQESSPVIEHGALRVVSNIFPKSVIDDSYVIADNLSNCRNNNGNDSDTLSSDMQLDREEVNQMKKIHNFISLLRQNSLEDKITLDTLRLLQTQFMESFTE</sequence>
<dbReference type="InterPro" id="IPR036187">
    <property type="entry name" value="DNA_mismatch_repair_MutS_sf"/>
</dbReference>
<dbReference type="PANTHER" id="PTHR11361">
    <property type="entry name" value="DNA MISMATCH REPAIR PROTEIN MUTS FAMILY MEMBER"/>
    <property type="match status" value="1"/>
</dbReference>
<dbReference type="InterPro" id="IPR007696">
    <property type="entry name" value="DNA_mismatch_repair_MutS_core"/>
</dbReference>
<dbReference type="SMART" id="SM00533">
    <property type="entry name" value="MUTSd"/>
    <property type="match status" value="1"/>
</dbReference>